<name>A0ABT5FEY9_9GAMM</name>
<accession>A0ABT5FEY9</accession>
<sequence>MISSHVQEVVDMNSQISNSLQEQDEVATEMSKHVIQIRDIAERSQMSAATNAEASQDIAKQAAILHEEIERYKVS</sequence>
<protein>
    <recommendedName>
        <fullName evidence="3">Methyl-accepting chemotaxis protein</fullName>
    </recommendedName>
</protein>
<dbReference type="SUPFAM" id="SSF58104">
    <property type="entry name" value="Methyl-accepting chemotaxis protein (MCP) signaling domain"/>
    <property type="match status" value="1"/>
</dbReference>
<comment type="caution">
    <text evidence="1">The sequence shown here is derived from an EMBL/GenBank/DDBJ whole genome shotgun (WGS) entry which is preliminary data.</text>
</comment>
<proteinExistence type="predicted"/>
<dbReference type="RefSeq" id="WP_272180881.1">
    <property type="nucleotide sequence ID" value="NZ_JAQOMS010000002.1"/>
</dbReference>
<keyword evidence="2" id="KW-1185">Reference proteome</keyword>
<reference evidence="1 2" key="1">
    <citation type="submission" date="2023-01" db="EMBL/GenBank/DDBJ databases">
        <title>Psychrosphaera sp. nov., isolated from marine algae.</title>
        <authorList>
            <person name="Bayburt H."/>
            <person name="Choi B.J."/>
            <person name="Kim J.M."/>
            <person name="Choi D.G."/>
            <person name="Jeon C.O."/>
        </authorList>
    </citation>
    <scope>NUCLEOTIDE SEQUENCE [LARGE SCALE GENOMIC DNA]</scope>
    <source>
        <strain evidence="1 2">G1-22</strain>
    </source>
</reference>
<dbReference type="Proteomes" id="UP001528411">
    <property type="component" value="Unassembled WGS sequence"/>
</dbReference>
<evidence type="ECO:0008006" key="3">
    <source>
        <dbReference type="Google" id="ProtNLM"/>
    </source>
</evidence>
<evidence type="ECO:0000313" key="1">
    <source>
        <dbReference type="EMBL" id="MDC2889453.1"/>
    </source>
</evidence>
<dbReference type="Gene3D" id="1.10.287.950">
    <property type="entry name" value="Methyl-accepting chemotaxis protein"/>
    <property type="match status" value="1"/>
</dbReference>
<gene>
    <name evidence="1" type="ORF">PN838_12545</name>
</gene>
<evidence type="ECO:0000313" key="2">
    <source>
        <dbReference type="Proteomes" id="UP001528411"/>
    </source>
</evidence>
<organism evidence="1 2">
    <name type="scientific">Psychrosphaera algicola</name>
    <dbReference type="NCBI Taxonomy" id="3023714"/>
    <lineage>
        <taxon>Bacteria</taxon>
        <taxon>Pseudomonadati</taxon>
        <taxon>Pseudomonadota</taxon>
        <taxon>Gammaproteobacteria</taxon>
        <taxon>Alteromonadales</taxon>
        <taxon>Pseudoalteromonadaceae</taxon>
        <taxon>Psychrosphaera</taxon>
    </lineage>
</organism>
<dbReference type="EMBL" id="JAQOMS010000002">
    <property type="protein sequence ID" value="MDC2889453.1"/>
    <property type="molecule type" value="Genomic_DNA"/>
</dbReference>